<dbReference type="GO" id="GO:0005737">
    <property type="term" value="C:cytoplasm"/>
    <property type="evidence" value="ECO:0007669"/>
    <property type="project" value="TreeGrafter"/>
</dbReference>
<dbReference type="SUPFAM" id="SSF53098">
    <property type="entry name" value="Ribonuclease H-like"/>
    <property type="match status" value="1"/>
</dbReference>
<keyword evidence="3" id="KW-0863">Zinc-finger</keyword>
<dbReference type="GeneID" id="94846446"/>
<dbReference type="PANTHER" id="PTHR13620:SF104">
    <property type="entry name" value="EXONUCLEASE 3'-5' DOMAIN-CONTAINING PROTEIN 2"/>
    <property type="match status" value="1"/>
</dbReference>
<dbReference type="Pfam" id="PF01612">
    <property type="entry name" value="DNA_pol_A_exo1"/>
    <property type="match status" value="1"/>
</dbReference>
<keyword evidence="6" id="KW-1185">Reference proteome</keyword>
<evidence type="ECO:0000313" key="5">
    <source>
        <dbReference type="EMBL" id="OHS95930.1"/>
    </source>
</evidence>
<keyword evidence="1" id="KW-0540">Nuclease</keyword>
<dbReference type="InterPro" id="IPR036397">
    <property type="entry name" value="RNaseH_sf"/>
</dbReference>
<dbReference type="InterPro" id="IPR013087">
    <property type="entry name" value="Znf_C2H2_type"/>
</dbReference>
<dbReference type="PANTHER" id="PTHR13620">
    <property type="entry name" value="3-5 EXONUCLEASE"/>
    <property type="match status" value="1"/>
</dbReference>
<dbReference type="GO" id="GO:0006139">
    <property type="term" value="P:nucleobase-containing compound metabolic process"/>
    <property type="evidence" value="ECO:0007669"/>
    <property type="project" value="InterPro"/>
</dbReference>
<dbReference type="SMART" id="SM00355">
    <property type="entry name" value="ZnF_C2H2"/>
    <property type="match status" value="5"/>
</dbReference>
<feature type="domain" description="C2H2-type" evidence="4">
    <location>
        <begin position="303"/>
        <end position="331"/>
    </location>
</feature>
<dbReference type="InterPro" id="IPR002562">
    <property type="entry name" value="3'-5'_exonuclease_dom"/>
</dbReference>
<keyword evidence="3" id="KW-0862">Zinc</keyword>
<dbReference type="PROSITE" id="PS00028">
    <property type="entry name" value="ZINC_FINGER_C2H2_1"/>
    <property type="match status" value="4"/>
</dbReference>
<evidence type="ECO:0000256" key="3">
    <source>
        <dbReference type="PROSITE-ProRule" id="PRU00042"/>
    </source>
</evidence>
<dbReference type="OrthoDB" id="1920326at2759"/>
<dbReference type="RefSeq" id="XP_068349067.1">
    <property type="nucleotide sequence ID" value="XM_068511742.1"/>
</dbReference>
<gene>
    <name evidence="5" type="ORF">TRFO_37960</name>
</gene>
<name>A0A1J4J9Q6_9EUKA</name>
<feature type="domain" description="C2H2-type" evidence="4">
    <location>
        <begin position="364"/>
        <end position="394"/>
    </location>
</feature>
<sequence>MVIYRHNSATFFIGMKICFSKEKSLKYYGEINAEIGKVYEVEYFKDKIIQLIFLSTNSKNLHEILNEMRDGYPISADFEWKPDKEGKSNPISIFQFASSKKVVVVENDDFNQKNDIIQDFLLSNKLFGKGTRTDILKLHQMFHQDIQIEDIEATILKPNNLPLGFSTIVKKLIGKPLARFKDPRISCSDWSHRPITIQQLLYCGFDAYAMYLCYQKLKSPDFDYQNYLNQPENNSSTTRKLVKTQRSIKLKTKFIVEYSEKNELIDSLRKSENSFLPHKEYNTKYSLFYAFLAQKRISMKNHYICKDCQLEVSSENEIIDHLWNFHFNEIPSIYFVWQSPDYLKGCIKQIEIASNNLIQEENHVKCKECGKTLQEFRGLYTHCRMFHSHSIEGTDNLNLKLLLYEFYKKTKKISYAQSIGGQLIEESVDKAMKCEICDLLFIDENKMIDHCWNSHSEVFISLWKHRPSLYPDCLYDQCHDLGIIVIEKMLSGTIFKGIYTCAFCLIGFDSPGELFIHLFHRHTVIKTVTKNNIDLWPIKINAIPVIMTNVLKKLCFDSIVESLDERGIFNVFPTAVRCNECNVVFDSVDEEWEHILNNHIIIDFGGISYRCHDDLPPNI</sequence>
<evidence type="ECO:0000256" key="1">
    <source>
        <dbReference type="ARBA" id="ARBA00022722"/>
    </source>
</evidence>
<organism evidence="5 6">
    <name type="scientific">Tritrichomonas foetus</name>
    <dbReference type="NCBI Taxonomy" id="1144522"/>
    <lineage>
        <taxon>Eukaryota</taxon>
        <taxon>Metamonada</taxon>
        <taxon>Parabasalia</taxon>
        <taxon>Tritrichomonadida</taxon>
        <taxon>Tritrichomonadidae</taxon>
        <taxon>Tritrichomonas</taxon>
    </lineage>
</organism>
<accession>A0A1J4J9Q6</accession>
<dbReference type="PROSITE" id="PS50157">
    <property type="entry name" value="ZINC_FINGER_C2H2_2"/>
    <property type="match status" value="2"/>
</dbReference>
<dbReference type="GO" id="GO:0008408">
    <property type="term" value="F:3'-5' exonuclease activity"/>
    <property type="evidence" value="ECO:0007669"/>
    <property type="project" value="InterPro"/>
</dbReference>
<keyword evidence="2" id="KW-0378">Hydrolase</keyword>
<evidence type="ECO:0000256" key="2">
    <source>
        <dbReference type="ARBA" id="ARBA00022801"/>
    </source>
</evidence>
<evidence type="ECO:0000313" key="6">
    <source>
        <dbReference type="Proteomes" id="UP000179807"/>
    </source>
</evidence>
<dbReference type="GO" id="GO:0005634">
    <property type="term" value="C:nucleus"/>
    <property type="evidence" value="ECO:0007669"/>
    <property type="project" value="TreeGrafter"/>
</dbReference>
<comment type="caution">
    <text evidence="5">The sequence shown here is derived from an EMBL/GenBank/DDBJ whole genome shotgun (WGS) entry which is preliminary data.</text>
</comment>
<dbReference type="Gene3D" id="3.30.420.10">
    <property type="entry name" value="Ribonuclease H-like superfamily/Ribonuclease H"/>
    <property type="match status" value="1"/>
</dbReference>
<dbReference type="InterPro" id="IPR012337">
    <property type="entry name" value="RNaseH-like_sf"/>
</dbReference>
<protein>
    <submittedName>
        <fullName evidence="5">Zinc finger, C2H2 type family protein</fullName>
    </submittedName>
</protein>
<dbReference type="VEuPathDB" id="TrichDB:TRFO_37960"/>
<dbReference type="Gene3D" id="3.30.160.60">
    <property type="entry name" value="Classic Zinc Finger"/>
    <property type="match status" value="1"/>
</dbReference>
<dbReference type="AlphaFoldDB" id="A0A1J4J9Q6"/>
<dbReference type="EMBL" id="MLAK01001212">
    <property type="protein sequence ID" value="OHS95930.1"/>
    <property type="molecule type" value="Genomic_DNA"/>
</dbReference>
<evidence type="ECO:0000259" key="4">
    <source>
        <dbReference type="PROSITE" id="PS50157"/>
    </source>
</evidence>
<dbReference type="Proteomes" id="UP000179807">
    <property type="component" value="Unassembled WGS sequence"/>
</dbReference>
<proteinExistence type="predicted"/>
<dbReference type="GO" id="GO:0008270">
    <property type="term" value="F:zinc ion binding"/>
    <property type="evidence" value="ECO:0007669"/>
    <property type="project" value="UniProtKB-KW"/>
</dbReference>
<dbReference type="InterPro" id="IPR051132">
    <property type="entry name" value="3-5_Exonuclease_domain"/>
</dbReference>
<dbReference type="GO" id="GO:0003676">
    <property type="term" value="F:nucleic acid binding"/>
    <property type="evidence" value="ECO:0007669"/>
    <property type="project" value="InterPro"/>
</dbReference>
<reference evidence="5" key="1">
    <citation type="submission" date="2016-10" db="EMBL/GenBank/DDBJ databases">
        <authorList>
            <person name="Benchimol M."/>
            <person name="Almeida L.G."/>
            <person name="Vasconcelos A.T."/>
            <person name="Perreira-Neves A."/>
            <person name="Rosa I.A."/>
            <person name="Tasca T."/>
            <person name="Bogo M.R."/>
            <person name="de Souza W."/>
        </authorList>
    </citation>
    <scope>NUCLEOTIDE SEQUENCE [LARGE SCALE GENOMIC DNA]</scope>
    <source>
        <strain evidence="5">K</strain>
    </source>
</reference>
<keyword evidence="3" id="KW-0479">Metal-binding</keyword>